<dbReference type="OrthoDB" id="6372253at2"/>
<dbReference type="Proteomes" id="UP000199072">
    <property type="component" value="Unassembled WGS sequence"/>
</dbReference>
<gene>
    <name evidence="2" type="ORF">SAMN05216464_108111</name>
</gene>
<dbReference type="AlphaFoldDB" id="A0A1G7EQ55"/>
<reference evidence="2 3" key="1">
    <citation type="submission" date="2016-10" db="EMBL/GenBank/DDBJ databases">
        <authorList>
            <person name="de Groot N.N."/>
        </authorList>
    </citation>
    <scope>NUCLEOTIDE SEQUENCE [LARGE SCALE GENOMIC DNA]</scope>
    <source>
        <strain evidence="2 3">47C3B</strain>
    </source>
</reference>
<dbReference type="RefSeq" id="WP_091150961.1">
    <property type="nucleotide sequence ID" value="NZ_FNAI01000008.1"/>
</dbReference>
<organism evidence="2 3">
    <name type="scientific">Mucilaginibacter pineti</name>
    <dbReference type="NCBI Taxonomy" id="1391627"/>
    <lineage>
        <taxon>Bacteria</taxon>
        <taxon>Pseudomonadati</taxon>
        <taxon>Bacteroidota</taxon>
        <taxon>Sphingobacteriia</taxon>
        <taxon>Sphingobacteriales</taxon>
        <taxon>Sphingobacteriaceae</taxon>
        <taxon>Mucilaginibacter</taxon>
    </lineage>
</organism>
<evidence type="ECO:0000313" key="3">
    <source>
        <dbReference type="Proteomes" id="UP000199072"/>
    </source>
</evidence>
<feature type="region of interest" description="Disordered" evidence="1">
    <location>
        <begin position="225"/>
        <end position="272"/>
    </location>
</feature>
<evidence type="ECO:0000313" key="2">
    <source>
        <dbReference type="EMBL" id="SDE65576.1"/>
    </source>
</evidence>
<evidence type="ECO:0000256" key="1">
    <source>
        <dbReference type="SAM" id="MobiDB-lite"/>
    </source>
</evidence>
<feature type="compositionally biased region" description="Basic and acidic residues" evidence="1">
    <location>
        <begin position="229"/>
        <end position="239"/>
    </location>
</feature>
<dbReference type="STRING" id="1391627.SAMN05216464_108111"/>
<dbReference type="EMBL" id="FNAI01000008">
    <property type="protein sequence ID" value="SDE65576.1"/>
    <property type="molecule type" value="Genomic_DNA"/>
</dbReference>
<proteinExistence type="predicted"/>
<sequence length="272" mass="31807">MNNENIEFLSNNVKYLGFEEKVSKDMTDQISQGKNEFSIGTNHAHFANSVDYNLHFKKSEQTDRYFLNRYDATLKNGNPEEDRSQTFYIKNSKGITAKEAFNLLEGRFVYKEMLNKEQEKYHARLKLDFDKKDDKDNHKYIRYSDSYGYKLEDTLAKVPIREMQDAQQKANLIKSLDRGNLQQVQIDTEQNPGKYYITPDPVKGLRIFNERMQPVEHKNLGLNLHFKKQQSEKKAETVKEQQSPKQTKRQSQKATEGETGKKQSKGQKMKAA</sequence>
<name>A0A1G7EQ55_9SPHI</name>
<keyword evidence="3" id="KW-1185">Reference proteome</keyword>
<protein>
    <submittedName>
        <fullName evidence="2">Uncharacterized protein</fullName>
    </submittedName>
</protein>
<accession>A0A1G7EQ55</accession>
<feature type="compositionally biased region" description="Basic residues" evidence="1">
    <location>
        <begin position="262"/>
        <end position="272"/>
    </location>
</feature>